<reference evidence="2" key="1">
    <citation type="journal article" date="2014" name="Front. Microbiol.">
        <title>High frequency of phylogenetically diverse reductive dehalogenase-homologous genes in deep subseafloor sedimentary metagenomes.</title>
        <authorList>
            <person name="Kawai M."/>
            <person name="Futagami T."/>
            <person name="Toyoda A."/>
            <person name="Takaki Y."/>
            <person name="Nishi S."/>
            <person name="Hori S."/>
            <person name="Arai W."/>
            <person name="Tsubouchi T."/>
            <person name="Morono Y."/>
            <person name="Uchiyama I."/>
            <person name="Ito T."/>
            <person name="Fujiyama A."/>
            <person name="Inagaki F."/>
            <person name="Takami H."/>
        </authorList>
    </citation>
    <scope>NUCLEOTIDE SEQUENCE</scope>
    <source>
        <strain evidence="2">Expedition CK06-06</strain>
    </source>
</reference>
<evidence type="ECO:0000313" key="2">
    <source>
        <dbReference type="EMBL" id="GAG66419.1"/>
    </source>
</evidence>
<proteinExistence type="predicted"/>
<dbReference type="PANTHER" id="PTHR33937">
    <property type="entry name" value="IRON-MOLYBDENUM PROTEIN-RELATED-RELATED"/>
    <property type="match status" value="1"/>
</dbReference>
<dbReference type="InterPro" id="IPR003731">
    <property type="entry name" value="Di-Nase_FeMo-co_biosynth"/>
</dbReference>
<dbReference type="Pfam" id="PF02579">
    <property type="entry name" value="Nitro_FeMo-Co"/>
    <property type="match status" value="1"/>
</dbReference>
<gene>
    <name evidence="2" type="ORF">S01H4_20677</name>
</gene>
<sequence length="108" mass="11496">MVIIAVPSQGKGGLNDDICPRFGRCTSFTFVELEKDEITSVKTIPNHAINAMGGAGVQATQIVGNNKANIVIVGFLGPNAANALNALNIKILHFPDEKMTVKEVLNHI</sequence>
<feature type="domain" description="Dinitrogenase iron-molybdenum cofactor biosynthesis" evidence="1">
    <location>
        <begin position="15"/>
        <end position="106"/>
    </location>
</feature>
<dbReference type="PANTHER" id="PTHR33937:SF2">
    <property type="entry name" value="DINITROGENASE IRON-MOLYBDENUM COFACTOR BIOSYNTHESIS DOMAIN-CONTAINING PROTEIN"/>
    <property type="match status" value="1"/>
</dbReference>
<dbReference type="SUPFAM" id="SSF53146">
    <property type="entry name" value="Nitrogenase accessory factor-like"/>
    <property type="match status" value="1"/>
</dbReference>
<dbReference type="AlphaFoldDB" id="X0ZB45"/>
<evidence type="ECO:0000259" key="1">
    <source>
        <dbReference type="Pfam" id="PF02579"/>
    </source>
</evidence>
<comment type="caution">
    <text evidence="2">The sequence shown here is derived from an EMBL/GenBank/DDBJ whole genome shotgun (WGS) entry which is preliminary data.</text>
</comment>
<dbReference type="Gene3D" id="3.30.420.130">
    <property type="entry name" value="Dinitrogenase iron-molybdenum cofactor biosynthesis domain"/>
    <property type="match status" value="1"/>
</dbReference>
<dbReference type="EMBL" id="BART01009314">
    <property type="protein sequence ID" value="GAG66419.1"/>
    <property type="molecule type" value="Genomic_DNA"/>
</dbReference>
<name>X0ZB45_9ZZZZ</name>
<dbReference type="InterPro" id="IPR036105">
    <property type="entry name" value="DiNase_FeMo-co_biosyn_sf"/>
</dbReference>
<organism evidence="2">
    <name type="scientific">marine sediment metagenome</name>
    <dbReference type="NCBI Taxonomy" id="412755"/>
    <lineage>
        <taxon>unclassified sequences</taxon>
        <taxon>metagenomes</taxon>
        <taxon>ecological metagenomes</taxon>
    </lineage>
</organism>
<protein>
    <recommendedName>
        <fullName evidence="1">Dinitrogenase iron-molybdenum cofactor biosynthesis domain-containing protein</fullName>
    </recommendedName>
</protein>
<accession>X0ZB45</accession>
<dbReference type="InterPro" id="IPR051840">
    <property type="entry name" value="NifX/NifY_domain"/>
</dbReference>